<proteinExistence type="predicted"/>
<protein>
    <submittedName>
        <fullName evidence="2">Uncharacterized protein</fullName>
    </submittedName>
</protein>
<organism evidence="2 3">
    <name type="scientific">Paraburkholderia phenoliruptrix</name>
    <dbReference type="NCBI Taxonomy" id="252970"/>
    <lineage>
        <taxon>Bacteria</taxon>
        <taxon>Pseudomonadati</taxon>
        <taxon>Pseudomonadota</taxon>
        <taxon>Betaproteobacteria</taxon>
        <taxon>Burkholderiales</taxon>
        <taxon>Burkholderiaceae</taxon>
        <taxon>Paraburkholderia</taxon>
    </lineage>
</organism>
<reference evidence="2 3" key="1">
    <citation type="submission" date="2020-04" db="EMBL/GenBank/DDBJ databases">
        <authorList>
            <person name="De Canck E."/>
        </authorList>
    </citation>
    <scope>NUCLEOTIDE SEQUENCE [LARGE SCALE GENOMIC DNA]</scope>
    <source>
        <strain evidence="2 3">LMG 22037</strain>
    </source>
</reference>
<dbReference type="Proteomes" id="UP000494249">
    <property type="component" value="Unassembled WGS sequence"/>
</dbReference>
<evidence type="ECO:0000313" key="2">
    <source>
        <dbReference type="EMBL" id="CAB3735447.1"/>
    </source>
</evidence>
<dbReference type="AlphaFoldDB" id="A0A6J5CHQ9"/>
<name>A0A6J5CHQ9_9BURK</name>
<sequence length="197" mass="20606">MDSIVKNAPPRIYLNLGNLPPGEFKFANLHEVSWCADKQDDHDVEYVLVARVSPDERAAFERAVDAGGKVIPAYGGRGDMVALYADQLDAILADAACASASQKGVRMPDNSGPEAGNAPSPEAPLERPFNDVMAEISAVRPLLDQFIQAHGGDISGVGYADLLAFASTVRRETLSGACAAVAAHGAGTESPAGDEDL</sequence>
<evidence type="ECO:0000313" key="3">
    <source>
        <dbReference type="Proteomes" id="UP000494249"/>
    </source>
</evidence>
<feature type="region of interest" description="Disordered" evidence="1">
    <location>
        <begin position="103"/>
        <end position="126"/>
    </location>
</feature>
<dbReference type="EMBL" id="CADIKB010000050">
    <property type="protein sequence ID" value="CAB3735447.1"/>
    <property type="molecule type" value="Genomic_DNA"/>
</dbReference>
<accession>A0A6J5CHQ9</accession>
<evidence type="ECO:0000256" key="1">
    <source>
        <dbReference type="SAM" id="MobiDB-lite"/>
    </source>
</evidence>
<gene>
    <name evidence="2" type="ORF">LMG22037_05967</name>
</gene>